<proteinExistence type="inferred from homology"/>
<dbReference type="InterPro" id="IPR002376">
    <property type="entry name" value="Formyl_transf_N"/>
</dbReference>
<feature type="active site" description="Proton donor" evidence="4">
    <location>
        <position position="109"/>
    </location>
</feature>
<evidence type="ECO:0000259" key="5">
    <source>
        <dbReference type="Pfam" id="PF00551"/>
    </source>
</evidence>
<feature type="site" description="Raises pKa of active site His" evidence="4">
    <location>
        <position position="145"/>
    </location>
</feature>
<feature type="binding site" evidence="4">
    <location>
        <position position="65"/>
    </location>
    <ligand>
        <name>(6R)-10-formyltetrahydrofolate</name>
        <dbReference type="ChEBI" id="CHEBI:195366"/>
    </ligand>
</feature>
<comment type="catalytic activity">
    <reaction evidence="4">
        <text>N(1)-(5-phospho-beta-D-ribosyl)glycinamide + (6R)-10-formyltetrahydrofolate = N(2)-formyl-N(1)-(5-phospho-beta-D-ribosyl)glycinamide + (6S)-5,6,7,8-tetrahydrofolate + H(+)</text>
        <dbReference type="Rhea" id="RHEA:15053"/>
        <dbReference type="ChEBI" id="CHEBI:15378"/>
        <dbReference type="ChEBI" id="CHEBI:57453"/>
        <dbReference type="ChEBI" id="CHEBI:143788"/>
        <dbReference type="ChEBI" id="CHEBI:147286"/>
        <dbReference type="ChEBI" id="CHEBI:195366"/>
        <dbReference type="EC" id="2.1.2.2"/>
    </reaction>
</comment>
<dbReference type="HAMAP" id="MF_01930">
    <property type="entry name" value="PurN"/>
    <property type="match status" value="1"/>
</dbReference>
<feature type="binding site" evidence="4">
    <location>
        <position position="107"/>
    </location>
    <ligand>
        <name>(6R)-10-formyltetrahydrofolate</name>
        <dbReference type="ChEBI" id="CHEBI:195366"/>
    </ligand>
</feature>
<comment type="pathway">
    <text evidence="1 4">Purine metabolism; IMP biosynthesis via de novo pathway; N(2)-formyl-N(1)-(5-phospho-D-ribosyl)glycinamide from N(1)-(5-phospho-D-ribosyl)glycinamide (10-formyl THF route): step 1/1.</text>
</comment>
<evidence type="ECO:0000256" key="1">
    <source>
        <dbReference type="ARBA" id="ARBA00005054"/>
    </source>
</evidence>
<feature type="binding site" evidence="4">
    <location>
        <begin position="12"/>
        <end position="14"/>
    </location>
    <ligand>
        <name>N(1)-(5-phospho-beta-D-ribosyl)glycinamide</name>
        <dbReference type="ChEBI" id="CHEBI:143788"/>
    </ligand>
</feature>
<dbReference type="SUPFAM" id="SSF53328">
    <property type="entry name" value="Formyltransferase"/>
    <property type="match status" value="1"/>
</dbReference>
<evidence type="ECO:0000313" key="7">
    <source>
        <dbReference type="Proteomes" id="UP001379533"/>
    </source>
</evidence>
<evidence type="ECO:0000313" key="6">
    <source>
        <dbReference type="EMBL" id="WXA97924.1"/>
    </source>
</evidence>
<accession>A0ABZ2KIQ9</accession>
<dbReference type="NCBIfam" id="TIGR00639">
    <property type="entry name" value="PurN"/>
    <property type="match status" value="1"/>
</dbReference>
<organism evidence="6 7">
    <name type="scientific">Pendulispora brunnea</name>
    <dbReference type="NCBI Taxonomy" id="2905690"/>
    <lineage>
        <taxon>Bacteria</taxon>
        <taxon>Pseudomonadati</taxon>
        <taxon>Myxococcota</taxon>
        <taxon>Myxococcia</taxon>
        <taxon>Myxococcales</taxon>
        <taxon>Sorangiineae</taxon>
        <taxon>Pendulisporaceae</taxon>
        <taxon>Pendulispora</taxon>
    </lineage>
</organism>
<dbReference type="CDD" id="cd08645">
    <property type="entry name" value="FMT_core_GART"/>
    <property type="match status" value="1"/>
</dbReference>
<evidence type="ECO:0000256" key="4">
    <source>
        <dbReference type="HAMAP-Rule" id="MF_01930"/>
    </source>
</evidence>
<dbReference type="GO" id="GO:0004644">
    <property type="term" value="F:phosphoribosylglycinamide formyltransferase activity"/>
    <property type="evidence" value="ECO:0007669"/>
    <property type="project" value="UniProtKB-EC"/>
</dbReference>
<dbReference type="EMBL" id="CP089982">
    <property type="protein sequence ID" value="WXA97924.1"/>
    <property type="molecule type" value="Genomic_DNA"/>
</dbReference>
<dbReference type="Pfam" id="PF00551">
    <property type="entry name" value="Formyl_trans_N"/>
    <property type="match status" value="1"/>
</dbReference>
<comment type="similarity">
    <text evidence="4">Belongs to the GART family.</text>
</comment>
<evidence type="ECO:0000256" key="2">
    <source>
        <dbReference type="ARBA" id="ARBA00022679"/>
    </source>
</evidence>
<dbReference type="EC" id="2.1.2.2" evidence="4"/>
<comment type="caution">
    <text evidence="4">Lacks conserved residue(s) required for the propagation of feature annotation.</text>
</comment>
<dbReference type="Proteomes" id="UP001379533">
    <property type="component" value="Chromosome"/>
</dbReference>
<dbReference type="Gene3D" id="3.40.50.170">
    <property type="entry name" value="Formyl transferase, N-terminal domain"/>
    <property type="match status" value="1"/>
</dbReference>
<feature type="domain" description="Formyl transferase N-terminal" evidence="5">
    <location>
        <begin position="5"/>
        <end position="182"/>
    </location>
</feature>
<keyword evidence="2 4" id="KW-0808">Transferase</keyword>
<dbReference type="InterPro" id="IPR004607">
    <property type="entry name" value="GART"/>
</dbReference>
<keyword evidence="7" id="KW-1185">Reference proteome</keyword>
<keyword evidence="3 4" id="KW-0658">Purine biosynthesis</keyword>
<comment type="function">
    <text evidence="4">Catalyzes the transfer of a formyl group from 10-formyltetrahydrofolate to 5-phospho-ribosyl-glycinamide (GAR), producing 5-phospho-ribosyl-N-formylglycinamide (FGAR) and tetrahydrofolate.</text>
</comment>
<dbReference type="PANTHER" id="PTHR43369:SF2">
    <property type="entry name" value="PHOSPHORIBOSYLGLYCINAMIDE FORMYLTRANSFERASE"/>
    <property type="match status" value="1"/>
</dbReference>
<sequence length="210" mass="22422">MLNLGVLISGTGSNLKAVLDAVAEKRLDARVNVVISNVATAPGLEHARAHGVPTLVIDHKAFPNRAAFDGALVESLRAHEVDWVVLAGFMRVITPVLLEAFPLRIVNIHPSLLPAFPGMHAQKQAFDYGVRIAGCTVHLVDAGTDTGPILAQAAVPVLDTDDEPALRTRILAEEHTLLPRVLQWIAEGRVTVVPAEQGGRARVSVTRGEV</sequence>
<protein>
    <recommendedName>
        <fullName evidence="4">Phosphoribosylglycinamide formyltransferase</fullName>
        <ecNumber evidence="4">2.1.2.2</ecNumber>
    </recommendedName>
    <alternativeName>
        <fullName evidence="4">5'-phosphoribosylglycinamide transformylase</fullName>
    </alternativeName>
    <alternativeName>
        <fullName evidence="4">GAR transformylase</fullName>
        <shortName evidence="4">GART</shortName>
    </alternativeName>
</protein>
<dbReference type="PANTHER" id="PTHR43369">
    <property type="entry name" value="PHOSPHORIBOSYLGLYCINAMIDE FORMYLTRANSFERASE"/>
    <property type="match status" value="1"/>
</dbReference>
<gene>
    <name evidence="4 6" type="primary">purN</name>
    <name evidence="6" type="ORF">LZC95_13915</name>
</gene>
<evidence type="ECO:0000256" key="3">
    <source>
        <dbReference type="ARBA" id="ARBA00022755"/>
    </source>
</evidence>
<dbReference type="RefSeq" id="WP_394848542.1">
    <property type="nucleotide sequence ID" value="NZ_CP089982.1"/>
</dbReference>
<reference evidence="6 7" key="1">
    <citation type="submission" date="2021-12" db="EMBL/GenBank/DDBJ databases">
        <title>Discovery of the Pendulisporaceae a myxobacterial family with distinct sporulation behavior and unique specialized metabolism.</title>
        <authorList>
            <person name="Garcia R."/>
            <person name="Popoff A."/>
            <person name="Bader C.D."/>
            <person name="Loehr J."/>
            <person name="Walesch S."/>
            <person name="Walt C."/>
            <person name="Boldt J."/>
            <person name="Bunk B."/>
            <person name="Haeckl F.J.F.P.J."/>
            <person name="Gunesch A.P."/>
            <person name="Birkelbach J."/>
            <person name="Nuebel U."/>
            <person name="Pietschmann T."/>
            <person name="Bach T."/>
            <person name="Mueller R."/>
        </authorList>
    </citation>
    <scope>NUCLEOTIDE SEQUENCE [LARGE SCALE GENOMIC DNA]</scope>
    <source>
        <strain evidence="6 7">MSr12523</strain>
    </source>
</reference>
<dbReference type="InterPro" id="IPR036477">
    <property type="entry name" value="Formyl_transf_N_sf"/>
</dbReference>
<name>A0ABZ2KIQ9_9BACT</name>